<accession>A0A1Q5PX40</accession>
<gene>
    <name evidence="2" type="ORF">BSZ40_04595</name>
</gene>
<evidence type="ECO:0008006" key="4">
    <source>
        <dbReference type="Google" id="ProtNLM"/>
    </source>
</evidence>
<keyword evidence="3" id="KW-1185">Reference proteome</keyword>
<reference evidence="3" key="1">
    <citation type="submission" date="2016-12" db="EMBL/GenBank/DDBJ databases">
        <authorList>
            <person name="Meng X."/>
        </authorList>
    </citation>
    <scope>NUCLEOTIDE SEQUENCE [LARGE SCALE GENOMIC DNA]</scope>
    <source>
        <strain evidence="3">DSM 20732</strain>
    </source>
</reference>
<dbReference type="RefSeq" id="WP_073823727.1">
    <property type="nucleotide sequence ID" value="NZ_JAUNKL010000011.1"/>
</dbReference>
<dbReference type="STRING" id="52770.BSZ40_04595"/>
<organism evidence="2 3">
    <name type="scientific">Buchananella hordeovulneris</name>
    <dbReference type="NCBI Taxonomy" id="52770"/>
    <lineage>
        <taxon>Bacteria</taxon>
        <taxon>Bacillati</taxon>
        <taxon>Actinomycetota</taxon>
        <taxon>Actinomycetes</taxon>
        <taxon>Actinomycetales</taxon>
        <taxon>Actinomycetaceae</taxon>
        <taxon>Buchananella</taxon>
    </lineage>
</organism>
<name>A0A1Q5PX40_9ACTO</name>
<proteinExistence type="predicted"/>
<evidence type="ECO:0000256" key="1">
    <source>
        <dbReference type="SAM" id="MobiDB-lite"/>
    </source>
</evidence>
<dbReference type="Proteomes" id="UP000185612">
    <property type="component" value="Unassembled WGS sequence"/>
</dbReference>
<dbReference type="AlphaFoldDB" id="A0A1Q5PX40"/>
<dbReference type="OrthoDB" id="3268451at2"/>
<dbReference type="EMBL" id="MQVS01000003">
    <property type="protein sequence ID" value="OKL52183.1"/>
    <property type="molecule type" value="Genomic_DNA"/>
</dbReference>
<feature type="compositionally biased region" description="Pro residues" evidence="1">
    <location>
        <begin position="366"/>
        <end position="386"/>
    </location>
</feature>
<evidence type="ECO:0000313" key="3">
    <source>
        <dbReference type="Proteomes" id="UP000185612"/>
    </source>
</evidence>
<comment type="caution">
    <text evidence="2">The sequence shown here is derived from an EMBL/GenBank/DDBJ whole genome shotgun (WGS) entry which is preliminary data.</text>
</comment>
<evidence type="ECO:0000313" key="2">
    <source>
        <dbReference type="EMBL" id="OKL52183.1"/>
    </source>
</evidence>
<protein>
    <recommendedName>
        <fullName evidence="4">HEAT repeat domain-containing protein</fullName>
    </recommendedName>
</protein>
<feature type="region of interest" description="Disordered" evidence="1">
    <location>
        <begin position="364"/>
        <end position="389"/>
    </location>
</feature>
<sequence>MQLTDRRDALRAALKLTDTSSAALAVALADASPAERAALAKTLPASRLLRQEGPTPRAVFALVALGRKQSTVVEYLAPWEKPDEVQRQWEALGEVVYAAAVERDTAWVTAFCAELVEWCASRPHLWELALRLLRARGIYLRTPEYLQRFCWQLGDAPWEHDDAGRPVSTGPVEAVLRDLRAFPEALERELWDLFAFPELGSHGAVVNDRREQWNHAFAAVAAQEPGFRQRLLDESLGCLLRDWSAKNITLALQVQRLLAPTPTEITARADRYLAVLTTTPSTAVTLAQGMLTASLPTLDPTALLTASPAVLWRKEKKLRRAQIDLLAALTTGHPQTTSAVVELVTSVLPELPTDLQAHARKRLPTLPSPASTPTPSTPQPPPPTLQPLPAAAALPEFVGDADCAVAVCALLHERGDGRELPRVLTHLRRRPQTIDAAARKLADEASQWGACPLASVAAYVRALATGVELQLPAGRYADRVALRSCEPVPPHWQVEMPPGYWQAHTHGTQPQRLWFGDRFWDSHAPRFLWDVAVADACRGGQLANSPLPPLPARWELRYWEPTERQARAVLFLPRLPWWHASEVTAEGFAAQWADTGPLATEYAFRFNEARWLAGYDALAAWAGWLLSANPDVLAAQFFPAIFAATRVVNVRGVADLISALGNTTQVPGAPALSALALATGTKEPHQRAATAEALANLATHDLLNPTALAAHTLTHLQTGHLLAGRLATTLQDTASISPLAAWRTQETLTQLLPHLAPIRHAHKLVTLLACLAHQQQTPIPIPPALQPQTKTKTQLASALKQLPVPAAGAPGRG</sequence>